<keyword evidence="3" id="KW-1185">Reference proteome</keyword>
<dbReference type="RefSeq" id="WP_035288302.1">
    <property type="nucleotide sequence ID" value="NZ_AYXG01000220.1"/>
</dbReference>
<reference evidence="2 3" key="1">
    <citation type="journal article" date="2014" name="Genome Announc.">
        <title>Draft Genome Sequence of the Antitrypanosomally Active Sponge-Associated Bacterium Actinokineospora sp. Strain EG49.</title>
        <authorList>
            <person name="Harjes J."/>
            <person name="Ryu T."/>
            <person name="Abdelmohsen U.R."/>
            <person name="Moitinho-Silva L."/>
            <person name="Horn H."/>
            <person name="Ravasi T."/>
            <person name="Hentschel U."/>
        </authorList>
    </citation>
    <scope>NUCLEOTIDE SEQUENCE [LARGE SCALE GENOMIC DNA]</scope>
    <source>
        <strain evidence="2 3">EG49</strain>
    </source>
</reference>
<feature type="transmembrane region" description="Helical" evidence="1">
    <location>
        <begin position="12"/>
        <end position="37"/>
    </location>
</feature>
<accession>W7IFL5</accession>
<name>W7IFL5_9PSEU</name>
<keyword evidence="1" id="KW-0472">Membrane</keyword>
<dbReference type="Proteomes" id="UP000019277">
    <property type="component" value="Unassembled WGS sequence"/>
</dbReference>
<gene>
    <name evidence="2" type="ORF">UO65_5640</name>
</gene>
<dbReference type="OrthoDB" id="3678830at2"/>
<evidence type="ECO:0000313" key="2">
    <source>
        <dbReference type="EMBL" id="EWC59088.1"/>
    </source>
</evidence>
<dbReference type="EMBL" id="AYXG01000220">
    <property type="protein sequence ID" value="EWC59088.1"/>
    <property type="molecule type" value="Genomic_DNA"/>
</dbReference>
<keyword evidence="1" id="KW-1133">Transmembrane helix</keyword>
<keyword evidence="1" id="KW-0812">Transmembrane</keyword>
<organism evidence="2 3">
    <name type="scientific">Actinokineospora spheciospongiae</name>
    <dbReference type="NCBI Taxonomy" id="909613"/>
    <lineage>
        <taxon>Bacteria</taxon>
        <taxon>Bacillati</taxon>
        <taxon>Actinomycetota</taxon>
        <taxon>Actinomycetes</taxon>
        <taxon>Pseudonocardiales</taxon>
        <taxon>Pseudonocardiaceae</taxon>
        <taxon>Actinokineospora</taxon>
    </lineage>
</organism>
<protein>
    <submittedName>
        <fullName evidence="2">Uncharacterized protein</fullName>
    </submittedName>
</protein>
<sequence length="248" mass="27616">MAVDWSLWWSIWLFRVLVWGVTALALVVALVTAWLMWRARHRYAESSNSPGIMLYLRDESVLEIARANGFSEAVEKEVQDIVGSASEGRMSMEAIRFGASGGHTRSRERTEIYIKSADPVELIGVVLRSLTTGNGMVRVDLTTGTITRSDALAQALGPDHPHRVRLQDVDTYVLLKGRFRLVGTEDGRTTLVAPYGTAGAHVRLDCRTESLRREDIPPDAFKAQALGRVQSWNAERGELLVRPIALFQ</sequence>
<dbReference type="STRING" id="909613.UO65_5640"/>
<accession>A0A8E3BH92</accession>
<dbReference type="eggNOG" id="ENOG5032V2F">
    <property type="taxonomic scope" value="Bacteria"/>
</dbReference>
<dbReference type="AlphaFoldDB" id="W7IFL5"/>
<proteinExistence type="predicted"/>
<comment type="caution">
    <text evidence="2">The sequence shown here is derived from an EMBL/GenBank/DDBJ whole genome shotgun (WGS) entry which is preliminary data.</text>
</comment>
<evidence type="ECO:0000313" key="3">
    <source>
        <dbReference type="Proteomes" id="UP000019277"/>
    </source>
</evidence>
<evidence type="ECO:0000256" key="1">
    <source>
        <dbReference type="SAM" id="Phobius"/>
    </source>
</evidence>